<dbReference type="GeneID" id="93646729"/>
<evidence type="ECO:0000256" key="4">
    <source>
        <dbReference type="ARBA" id="ARBA00013382"/>
    </source>
</evidence>
<dbReference type="InterPro" id="IPR005142">
    <property type="entry name" value="eRF1_3"/>
</dbReference>
<evidence type="ECO:0000313" key="8">
    <source>
        <dbReference type="EMBL" id="OAG31904.1"/>
    </source>
</evidence>
<reference evidence="8 9" key="1">
    <citation type="submission" date="2016-02" db="EMBL/GenBank/DDBJ databases">
        <title>Discovery of a natural microsporidian pathogen with a broad tissue tropism in Caenorhabditis elegans.</title>
        <authorList>
            <person name="Luallen R.J."/>
            <person name="Reinke A.W."/>
            <person name="Tong L."/>
            <person name="Botts M.R."/>
            <person name="Felix M.-A."/>
            <person name="Troemel E.R."/>
        </authorList>
    </citation>
    <scope>NUCLEOTIDE SEQUENCE [LARGE SCALE GENOMIC DNA]</scope>
    <source>
        <strain evidence="8 9">JUm2807</strain>
    </source>
</reference>
<comment type="subunit">
    <text evidence="3">Heterodimer of two subunits, one of which binds GTP.</text>
</comment>
<comment type="subcellular location">
    <subcellularLocation>
        <location evidence="1">Cytoplasm</location>
    </subcellularLocation>
</comment>
<dbReference type="InterPro" id="IPR005140">
    <property type="entry name" value="eRF1_Pelota-like_N"/>
</dbReference>
<dbReference type="GO" id="GO:0018444">
    <property type="term" value="C:translation release factor complex"/>
    <property type="evidence" value="ECO:0007669"/>
    <property type="project" value="EnsemblFungi"/>
</dbReference>
<evidence type="ECO:0000256" key="3">
    <source>
        <dbReference type="ARBA" id="ARBA00011520"/>
    </source>
</evidence>
<evidence type="ECO:0000259" key="7">
    <source>
        <dbReference type="SMART" id="SM01194"/>
    </source>
</evidence>
<protein>
    <recommendedName>
        <fullName evidence="4">Eukaryotic peptide chain release factor subunit 1</fullName>
    </recommendedName>
</protein>
<dbReference type="Pfam" id="PF03463">
    <property type="entry name" value="eRF1_1"/>
    <property type="match status" value="1"/>
</dbReference>
<keyword evidence="5" id="KW-0963">Cytoplasm</keyword>
<proteinExistence type="inferred from homology"/>
<evidence type="ECO:0000256" key="1">
    <source>
        <dbReference type="ARBA" id="ARBA00004496"/>
    </source>
</evidence>
<evidence type="ECO:0000256" key="5">
    <source>
        <dbReference type="ARBA" id="ARBA00022490"/>
    </source>
</evidence>
<dbReference type="SUPFAM" id="SSF55481">
    <property type="entry name" value="N-terminal domain of eukaryotic peptide chain release factor subunit 1, ERF1"/>
    <property type="match status" value="1"/>
</dbReference>
<dbReference type="InterPro" id="IPR042226">
    <property type="entry name" value="eFR1_2_sf"/>
</dbReference>
<dbReference type="InterPro" id="IPR029064">
    <property type="entry name" value="Ribosomal_eL30-like_sf"/>
</dbReference>
<dbReference type="SMART" id="SM01194">
    <property type="entry name" value="eRF1_1"/>
    <property type="match status" value="1"/>
</dbReference>
<dbReference type="GO" id="GO:0002184">
    <property type="term" value="P:cytoplasmic translational termination"/>
    <property type="evidence" value="ECO:0007669"/>
    <property type="project" value="EnsemblFungi"/>
</dbReference>
<evidence type="ECO:0000256" key="6">
    <source>
        <dbReference type="ARBA" id="ARBA00022917"/>
    </source>
</evidence>
<dbReference type="GO" id="GO:0004045">
    <property type="term" value="F:peptidyl-tRNA hydrolase activity"/>
    <property type="evidence" value="ECO:0007669"/>
    <property type="project" value="EnsemblFungi"/>
</dbReference>
<dbReference type="InterPro" id="IPR005141">
    <property type="entry name" value="eRF1_2"/>
</dbReference>
<dbReference type="FunFam" id="3.30.960.10:FF:000003">
    <property type="entry name" value="Peptide chain release factor subunit 1"/>
    <property type="match status" value="1"/>
</dbReference>
<comment type="caution">
    <text evidence="8">The sequence shown here is derived from an EMBL/GenBank/DDBJ whole genome shotgun (WGS) entry which is preliminary data.</text>
</comment>
<dbReference type="VEuPathDB" id="MicrosporidiaDB:NEDG_00379"/>
<dbReference type="GO" id="GO:0005829">
    <property type="term" value="C:cytosol"/>
    <property type="evidence" value="ECO:0007669"/>
    <property type="project" value="GOC"/>
</dbReference>
<organism evidence="8 9">
    <name type="scientific">Nematocida displodere</name>
    <dbReference type="NCBI Taxonomy" id="1805483"/>
    <lineage>
        <taxon>Eukaryota</taxon>
        <taxon>Fungi</taxon>
        <taxon>Fungi incertae sedis</taxon>
        <taxon>Microsporidia</taxon>
        <taxon>Nematocida</taxon>
    </lineage>
</organism>
<dbReference type="STRING" id="1805483.A0A177EIV4"/>
<dbReference type="EMBL" id="LTDL01000014">
    <property type="protein sequence ID" value="OAG31904.1"/>
    <property type="molecule type" value="Genomic_DNA"/>
</dbReference>
<dbReference type="InterPro" id="IPR004403">
    <property type="entry name" value="Peptide_chain-rel_eRF1/aRF1"/>
</dbReference>
<dbReference type="Gene3D" id="3.30.420.60">
    <property type="entry name" value="eRF1 domain 2"/>
    <property type="match status" value="1"/>
</dbReference>
<feature type="domain" description="eRF1/Pelota-like N-terminal" evidence="7">
    <location>
        <begin position="5"/>
        <end position="141"/>
    </location>
</feature>
<dbReference type="GO" id="GO:0009302">
    <property type="term" value="P:sno(s)RNA transcription"/>
    <property type="evidence" value="ECO:0007669"/>
    <property type="project" value="EnsemblFungi"/>
</dbReference>
<dbReference type="Proteomes" id="UP000185944">
    <property type="component" value="Unassembled WGS sequence"/>
</dbReference>
<dbReference type="FunFam" id="3.30.420.60:FF:000003">
    <property type="entry name" value="Peptide chain release factor subunit 1"/>
    <property type="match status" value="1"/>
</dbReference>
<evidence type="ECO:0000256" key="2">
    <source>
        <dbReference type="ARBA" id="ARBA00005326"/>
    </source>
</evidence>
<dbReference type="Gene3D" id="3.30.1330.30">
    <property type="match status" value="2"/>
</dbReference>
<keyword evidence="6" id="KW-0648">Protein biosynthesis</keyword>
<dbReference type="OrthoDB" id="10254527at2759"/>
<dbReference type="Gene3D" id="3.30.960.10">
    <property type="entry name" value="eRF1 domain 1"/>
    <property type="match status" value="1"/>
</dbReference>
<dbReference type="GO" id="GO:0016149">
    <property type="term" value="F:translation release factor activity, codon specific"/>
    <property type="evidence" value="ECO:0007669"/>
    <property type="project" value="EnsemblFungi"/>
</dbReference>
<dbReference type="RefSeq" id="XP_067545505.1">
    <property type="nucleotide sequence ID" value="XM_067687797.1"/>
</dbReference>
<comment type="similarity">
    <text evidence="2">Belongs to the eukaryotic release factor 1 family.</text>
</comment>
<dbReference type="GO" id="GO:0006353">
    <property type="term" value="P:DNA-templated transcription termination"/>
    <property type="evidence" value="ECO:0007669"/>
    <property type="project" value="EnsemblFungi"/>
</dbReference>
<dbReference type="NCBIfam" id="TIGR03676">
    <property type="entry name" value="aRF1_eRF1"/>
    <property type="match status" value="1"/>
</dbReference>
<dbReference type="SUPFAM" id="SSF55315">
    <property type="entry name" value="L30e-like"/>
    <property type="match status" value="1"/>
</dbReference>
<dbReference type="Pfam" id="PF03464">
    <property type="entry name" value="eRF1_2"/>
    <property type="match status" value="1"/>
</dbReference>
<dbReference type="SUPFAM" id="SSF53137">
    <property type="entry name" value="Translational machinery components"/>
    <property type="match status" value="1"/>
</dbReference>
<dbReference type="GO" id="GO:0010494">
    <property type="term" value="C:cytoplasmic stress granule"/>
    <property type="evidence" value="ECO:0007669"/>
    <property type="project" value="EnsemblFungi"/>
</dbReference>
<accession>A0A177EIV4</accession>
<keyword evidence="9" id="KW-1185">Reference proteome</keyword>
<gene>
    <name evidence="8" type="ORF">NEDG_00379</name>
</gene>
<name>A0A177EIV4_9MICR</name>
<dbReference type="InterPro" id="IPR024049">
    <property type="entry name" value="eRF1_1_sf"/>
</dbReference>
<sequence length="409" mass="45592">MDKEQTAEHVEVERWRMKKLLKHLQNAKGNGTSMISLILPPKDQISRAAKLLIEEYGTASNIKSRVNRLSVLSAITSAQQRLKLITKLPPNGLAIYTGLVIGEDGKEKKVCFDIEPVRPINTSLYLCDSRFHVEALINLMEDDYKFGFIIMDGHGALYAVLSGNSKEIKQTFSVDLPKKHGRGGQSSVRFARLRVEKRHNYIRKVGEIATQIFITNNKPNIHGLILAGSADFKTELYQSDLLDQRLKSKVAKVVDVGYGGENGLNQAIEQSEEVLQNLKLVNEQKIIRAFFDEVVSASGKVCFGAAETFTCIEMGCLETLIIDEASLIKRIEENGEIRYGIEGEGELLTDWIAENYRTLNCTVMLVSDKTQEGTQFVSAFGGVGGILRYKMEATDQASEVEDFSDADIF</sequence>
<dbReference type="PANTHER" id="PTHR10113">
    <property type="entry name" value="PEPTIDE CHAIN RELEASE FACTOR SUBUNIT 1"/>
    <property type="match status" value="1"/>
</dbReference>
<dbReference type="Pfam" id="PF03465">
    <property type="entry name" value="eRF1_3"/>
    <property type="match status" value="1"/>
</dbReference>
<evidence type="ECO:0000313" key="9">
    <source>
        <dbReference type="Proteomes" id="UP000185944"/>
    </source>
</evidence>
<dbReference type="GO" id="GO:0030695">
    <property type="term" value="F:GTPase regulator activity"/>
    <property type="evidence" value="ECO:0007669"/>
    <property type="project" value="EnsemblFungi"/>
</dbReference>
<dbReference type="AlphaFoldDB" id="A0A177EIV4"/>